<keyword evidence="7" id="KW-0325">Glycoprotein</keyword>
<reference evidence="10 11" key="1">
    <citation type="journal article" date="2016" name="Mol. Biol. Evol.">
        <title>Comparative Genomics of Early-Diverging Mushroom-Forming Fungi Provides Insights into the Origins of Lignocellulose Decay Capabilities.</title>
        <authorList>
            <person name="Nagy L.G."/>
            <person name="Riley R."/>
            <person name="Tritt A."/>
            <person name="Adam C."/>
            <person name="Daum C."/>
            <person name="Floudas D."/>
            <person name="Sun H."/>
            <person name="Yadav J.S."/>
            <person name="Pangilinan J."/>
            <person name="Larsson K.H."/>
            <person name="Matsuura K."/>
            <person name="Barry K."/>
            <person name="Labutti K."/>
            <person name="Kuo R."/>
            <person name="Ohm R.A."/>
            <person name="Bhattacharya S.S."/>
            <person name="Shirouzu T."/>
            <person name="Yoshinaga Y."/>
            <person name="Martin F.M."/>
            <person name="Grigoriev I.V."/>
            <person name="Hibbett D.S."/>
        </authorList>
    </citation>
    <scope>NUCLEOTIDE SEQUENCE [LARGE SCALE GENOMIC DNA]</scope>
    <source>
        <strain evidence="10 11">HHB12029</strain>
    </source>
</reference>
<dbReference type="InterPro" id="IPR012419">
    <property type="entry name" value="Cas1_AcylTrans_dom"/>
</dbReference>
<evidence type="ECO:0000256" key="8">
    <source>
        <dbReference type="SAM" id="Phobius"/>
    </source>
</evidence>
<proteinExistence type="inferred from homology"/>
<gene>
    <name evidence="10" type="ORF">EXIGLDRAFT_732796</name>
</gene>
<feature type="transmembrane region" description="Helical" evidence="8">
    <location>
        <begin position="664"/>
        <end position="683"/>
    </location>
</feature>
<feature type="transmembrane region" description="Helical" evidence="8">
    <location>
        <begin position="376"/>
        <end position="393"/>
    </location>
</feature>
<feature type="transmembrane region" description="Helical" evidence="8">
    <location>
        <begin position="733"/>
        <end position="750"/>
    </location>
</feature>
<keyword evidence="6 8" id="KW-0472">Membrane</keyword>
<dbReference type="PANTHER" id="PTHR13533">
    <property type="entry name" value="N-ACETYLNEURAMINATE 9-O-ACETYLTRANSFERASE"/>
    <property type="match status" value="1"/>
</dbReference>
<dbReference type="InParanoid" id="A0A165PQN1"/>
<evidence type="ECO:0000256" key="3">
    <source>
        <dbReference type="ARBA" id="ARBA00022679"/>
    </source>
</evidence>
<evidence type="ECO:0000256" key="1">
    <source>
        <dbReference type="ARBA" id="ARBA00004141"/>
    </source>
</evidence>
<dbReference type="AlphaFoldDB" id="A0A165PQN1"/>
<dbReference type="GO" id="GO:0005975">
    <property type="term" value="P:carbohydrate metabolic process"/>
    <property type="evidence" value="ECO:0007669"/>
    <property type="project" value="UniProtKB-ARBA"/>
</dbReference>
<keyword evidence="3" id="KW-0808">Transferase</keyword>
<name>A0A165PQN1_EXIGL</name>
<feature type="transmembrane region" description="Helical" evidence="8">
    <location>
        <begin position="633"/>
        <end position="652"/>
    </location>
</feature>
<dbReference type="GO" id="GO:0005794">
    <property type="term" value="C:Golgi apparatus"/>
    <property type="evidence" value="ECO:0007669"/>
    <property type="project" value="UniProtKB-ARBA"/>
</dbReference>
<evidence type="ECO:0000256" key="2">
    <source>
        <dbReference type="ARBA" id="ARBA00010666"/>
    </source>
</evidence>
<evidence type="ECO:0000256" key="5">
    <source>
        <dbReference type="ARBA" id="ARBA00022989"/>
    </source>
</evidence>
<feature type="transmembrane region" description="Helical" evidence="8">
    <location>
        <begin position="15"/>
        <end position="37"/>
    </location>
</feature>
<feature type="transmembrane region" description="Helical" evidence="8">
    <location>
        <begin position="405"/>
        <end position="426"/>
    </location>
</feature>
<dbReference type="GO" id="GO:0016020">
    <property type="term" value="C:membrane"/>
    <property type="evidence" value="ECO:0007669"/>
    <property type="project" value="UniProtKB-SubCell"/>
</dbReference>
<dbReference type="PANTHER" id="PTHR13533:SF1">
    <property type="entry name" value="N-ACETYLNEURAMINATE 9-O-ACETYLTRANSFERASE"/>
    <property type="match status" value="1"/>
</dbReference>
<feature type="domain" description="Cas1p 10 TM acyl transferase" evidence="9">
    <location>
        <begin position="324"/>
        <end position="765"/>
    </location>
</feature>
<keyword evidence="11" id="KW-1185">Reference proteome</keyword>
<evidence type="ECO:0000256" key="7">
    <source>
        <dbReference type="ARBA" id="ARBA00023180"/>
    </source>
</evidence>
<evidence type="ECO:0000256" key="6">
    <source>
        <dbReference type="ARBA" id="ARBA00023136"/>
    </source>
</evidence>
<evidence type="ECO:0000313" key="11">
    <source>
        <dbReference type="Proteomes" id="UP000077266"/>
    </source>
</evidence>
<keyword evidence="4 8" id="KW-0812">Transmembrane</keyword>
<dbReference type="Proteomes" id="UP000077266">
    <property type="component" value="Unassembled WGS sequence"/>
</dbReference>
<comment type="subcellular location">
    <subcellularLocation>
        <location evidence="1">Membrane</location>
        <topology evidence="1">Multi-pass membrane protein</topology>
    </subcellularLocation>
</comment>
<evidence type="ECO:0000313" key="10">
    <source>
        <dbReference type="EMBL" id="KZW02532.1"/>
    </source>
</evidence>
<dbReference type="GO" id="GO:0016740">
    <property type="term" value="F:transferase activity"/>
    <property type="evidence" value="ECO:0007669"/>
    <property type="project" value="UniProtKB-KW"/>
</dbReference>
<accession>A0A165PQN1</accession>
<sequence>MANSRKPSFSLDPLWPHYGSAGIIAVTFVLGVLRLLLLDWTDPQHCGALLTTGQWLDSSFKNWQPEGCMVHQYKAKDVETCMKYGRVVFVGDSVTRQLFFALAHIADPSLPQGPPSSDQKHSDYAYDTKSGVHLNFIWDPFLNTSKTATILQGNVDFTPATAPDTQPPTLLVMGSGLWYLRYSADTGGLPTWTSMIETTFAKISNAKKPIAQRLVFLPVEQVVESQLSEVRAASIHPADIEAMNSDLSHRISPPTTTIWNGDGVLAGGSTKGAPLPIALPMAFNLMLDPSQSKDGMHFSANLVQAQANVLLNLRCNEELPKVFPLDKTCCRSYPTPSYLQLAVLAVIVLWGPIARLGRPFLDRNPIAAKFFPGADYAMSMSIFGLAIGVVFFADRTGIWLKEQKAYDPWVFAFLSLAALGVGLGTMKSADKDLGFLNREQTDEWKGWMQLAILIYHYLGASKISGIYNPIRALVAAYLFMTGYGHTTFYLKKADFGFLRIAQVMVRLNLLTIALAYTMNTDYISYYFAPLVSWWFCIIYVTLIVGKQYNTNVYFVLVKIAISMALVTWFMRTPWILEELFALLNQFCRIKWSAKEWNFRVSLDLWIVYFGMLAAIAYIKFRELRLGDHPQWPMVQKVSLVLSGLVMLWYFAFELSQPDKFTYNAWHPYVAIFPVMAFVGLRNANAKLRGASSRMFAFIGTCSLETFILQYHIWLAADTKGILLVIPGTRWRPVNMVLSTIMFVYLSYKVANATGDLTTWVCGSKKGGALPTAAAPPAAAARPAASATAEEAIPLASRVDGEAPKPANGERWVDRLANGSSAPSGPGFRMFKESGPLGNVSFGLPAKLGVSLAVLWILNMFWPTSP</sequence>
<feature type="transmembrane region" description="Helical" evidence="8">
    <location>
        <begin position="695"/>
        <end position="713"/>
    </location>
</feature>
<keyword evidence="5 8" id="KW-1133">Transmembrane helix</keyword>
<feature type="transmembrane region" description="Helical" evidence="8">
    <location>
        <begin position="836"/>
        <end position="857"/>
    </location>
</feature>
<evidence type="ECO:0000256" key="4">
    <source>
        <dbReference type="ARBA" id="ARBA00022692"/>
    </source>
</evidence>
<feature type="transmembrane region" description="Helical" evidence="8">
    <location>
        <begin position="337"/>
        <end position="356"/>
    </location>
</feature>
<dbReference type="EMBL" id="KV425887">
    <property type="protein sequence ID" value="KZW02532.1"/>
    <property type="molecule type" value="Genomic_DNA"/>
</dbReference>
<protein>
    <submittedName>
        <fullName evidence="10">Cas1p-domain-containing protein</fullName>
    </submittedName>
</protein>
<feature type="transmembrane region" description="Helical" evidence="8">
    <location>
        <begin position="497"/>
        <end position="517"/>
    </location>
</feature>
<dbReference type="OrthoDB" id="1932925at2759"/>
<feature type="transmembrane region" description="Helical" evidence="8">
    <location>
        <begin position="604"/>
        <end position="621"/>
    </location>
</feature>
<comment type="similarity">
    <text evidence="2">Belongs to the PC-esterase family. CASD1 subfamily.</text>
</comment>
<dbReference type="Pfam" id="PF07779">
    <property type="entry name" value="Cas1_AcylT"/>
    <property type="match status" value="1"/>
</dbReference>
<feature type="transmembrane region" description="Helical" evidence="8">
    <location>
        <begin position="523"/>
        <end position="545"/>
    </location>
</feature>
<feature type="transmembrane region" description="Helical" evidence="8">
    <location>
        <begin position="552"/>
        <end position="570"/>
    </location>
</feature>
<organism evidence="10 11">
    <name type="scientific">Exidia glandulosa HHB12029</name>
    <dbReference type="NCBI Taxonomy" id="1314781"/>
    <lineage>
        <taxon>Eukaryota</taxon>
        <taxon>Fungi</taxon>
        <taxon>Dikarya</taxon>
        <taxon>Basidiomycota</taxon>
        <taxon>Agaricomycotina</taxon>
        <taxon>Agaricomycetes</taxon>
        <taxon>Auriculariales</taxon>
        <taxon>Exidiaceae</taxon>
        <taxon>Exidia</taxon>
    </lineage>
</organism>
<evidence type="ECO:0000259" key="9">
    <source>
        <dbReference type="Pfam" id="PF07779"/>
    </source>
</evidence>